<gene>
    <name evidence="2" type="ORF">SSP24_55960</name>
</gene>
<evidence type="ECO:0000313" key="3">
    <source>
        <dbReference type="Proteomes" id="UP000317881"/>
    </source>
</evidence>
<sequence length="172" mass="19303">MKHRPRAALAVRLRTLAVLELGNVIWIGWVVFAAFDAPTSAANVSGYALTAVLLLTGSGYWSVKLRQLRAGLPRPPLIGLFRWPRFLCAAGLAAGAVVMGASLARRPEAGEVAPGLLLYVLALAEYVNYFHWQLMHDTAADWHRLLRTRRLRRSHLHDDLRAYREQIRKQCP</sequence>
<evidence type="ECO:0000313" key="2">
    <source>
        <dbReference type="EMBL" id="GEC07941.1"/>
    </source>
</evidence>
<dbReference type="AlphaFoldDB" id="A0A4Y3VQE2"/>
<comment type="caution">
    <text evidence="2">The sequence shown here is derived from an EMBL/GenBank/DDBJ whole genome shotgun (WGS) entry which is preliminary data.</text>
</comment>
<feature type="transmembrane region" description="Helical" evidence="1">
    <location>
        <begin position="44"/>
        <end position="63"/>
    </location>
</feature>
<keyword evidence="1" id="KW-0472">Membrane</keyword>
<dbReference type="EMBL" id="BJND01000044">
    <property type="protein sequence ID" value="GEC07941.1"/>
    <property type="molecule type" value="Genomic_DNA"/>
</dbReference>
<organism evidence="2 3">
    <name type="scientific">Streptomyces spinoverrucosus</name>
    <dbReference type="NCBI Taxonomy" id="284043"/>
    <lineage>
        <taxon>Bacteria</taxon>
        <taxon>Bacillati</taxon>
        <taxon>Actinomycetota</taxon>
        <taxon>Actinomycetes</taxon>
        <taxon>Kitasatosporales</taxon>
        <taxon>Streptomycetaceae</taxon>
        <taxon>Streptomyces</taxon>
    </lineage>
</organism>
<dbReference type="Proteomes" id="UP000317881">
    <property type="component" value="Unassembled WGS sequence"/>
</dbReference>
<evidence type="ECO:0000256" key="1">
    <source>
        <dbReference type="SAM" id="Phobius"/>
    </source>
</evidence>
<accession>A0A4Y3VQE2</accession>
<keyword evidence="1" id="KW-1133">Transmembrane helix</keyword>
<feature type="transmembrane region" description="Helical" evidence="1">
    <location>
        <begin position="116"/>
        <end position="134"/>
    </location>
</feature>
<name>A0A4Y3VQE2_9ACTN</name>
<feature type="transmembrane region" description="Helical" evidence="1">
    <location>
        <begin position="83"/>
        <end position="104"/>
    </location>
</feature>
<keyword evidence="1" id="KW-0812">Transmembrane</keyword>
<protein>
    <submittedName>
        <fullName evidence="2">Uncharacterized protein</fullName>
    </submittedName>
</protein>
<feature type="transmembrane region" description="Helical" evidence="1">
    <location>
        <begin position="12"/>
        <end position="32"/>
    </location>
</feature>
<keyword evidence="3" id="KW-1185">Reference proteome</keyword>
<reference evidence="2 3" key="1">
    <citation type="submission" date="2019-06" db="EMBL/GenBank/DDBJ databases">
        <title>Whole genome shotgun sequence of Streptomyces spinoverrucosus NBRC 14228.</title>
        <authorList>
            <person name="Hosoyama A."/>
            <person name="Uohara A."/>
            <person name="Ohji S."/>
            <person name="Ichikawa N."/>
        </authorList>
    </citation>
    <scope>NUCLEOTIDE SEQUENCE [LARGE SCALE GENOMIC DNA]</scope>
    <source>
        <strain evidence="2 3">NBRC 14228</strain>
    </source>
</reference>
<proteinExistence type="predicted"/>